<proteinExistence type="predicted"/>
<protein>
    <recommendedName>
        <fullName evidence="3">Lipoprotein</fullName>
    </recommendedName>
</protein>
<reference evidence="2" key="1">
    <citation type="journal article" date="2018" name="MSphere">
        <title>Fusobacterium Genomics Using MinION and Illumina Sequencing Enables Genome Completion and Correction.</title>
        <authorList>
            <person name="Todd S.M."/>
            <person name="Settlage R.E."/>
            <person name="Lahmers K.K."/>
            <person name="Slade D.J."/>
        </authorList>
    </citation>
    <scope>NUCLEOTIDE SEQUENCE [LARGE SCALE GENOMIC DNA]</scope>
    <source>
        <strain evidence="2">ATCC 27725</strain>
    </source>
</reference>
<evidence type="ECO:0008006" key="3">
    <source>
        <dbReference type="Google" id="ProtNLM"/>
    </source>
</evidence>
<organism evidence="1 2">
    <name type="scientific">Fusobacterium varium ATCC 27725</name>
    <dbReference type="NCBI Taxonomy" id="469618"/>
    <lineage>
        <taxon>Bacteria</taxon>
        <taxon>Fusobacteriati</taxon>
        <taxon>Fusobacteriota</taxon>
        <taxon>Fusobacteriia</taxon>
        <taxon>Fusobacteriales</taxon>
        <taxon>Fusobacteriaceae</taxon>
        <taxon>Fusobacterium</taxon>
    </lineage>
</organism>
<dbReference type="RefSeq" id="WP_005949993.1">
    <property type="nucleotide sequence ID" value="NZ_CP028103.1"/>
</dbReference>
<dbReference type="GeneID" id="77467739"/>
<dbReference type="Proteomes" id="UP000241238">
    <property type="component" value="Chromosome"/>
</dbReference>
<name>A0ABM6U3T5_FUSVA</name>
<keyword evidence="2" id="KW-1185">Reference proteome</keyword>
<evidence type="ECO:0000313" key="1">
    <source>
        <dbReference type="EMBL" id="AVQ30972.1"/>
    </source>
</evidence>
<sequence>MRKFLFLVLFFIICIFIFPKEEFLKKVELEKVKNILIENGFSFKDEETYYFFERKTGKLNEKIDILLKDKEIPYGIGIIVSCHNLNSNQLKLKKTLINLVEKMSEGISDKELTEKMLDSIKKMPEKAVKSSDEIASYIKKTSNITENKDYFIIIANRENGKSIKVIFDKYSENKED</sequence>
<gene>
    <name evidence="1" type="ORF">C4N18_07005</name>
</gene>
<evidence type="ECO:0000313" key="2">
    <source>
        <dbReference type="Proteomes" id="UP000241238"/>
    </source>
</evidence>
<accession>A0ABM6U3T5</accession>
<dbReference type="EMBL" id="CP028103">
    <property type="protein sequence ID" value="AVQ30972.1"/>
    <property type="molecule type" value="Genomic_DNA"/>
</dbReference>